<protein>
    <submittedName>
        <fullName evidence="7">NAD(P)/FAD-dependent oxidoreductase</fullName>
    </submittedName>
</protein>
<feature type="domain" description="Reductase C-terminal" evidence="6">
    <location>
        <begin position="321"/>
        <end position="388"/>
    </location>
</feature>
<keyword evidence="8" id="KW-1185">Reference proteome</keyword>
<gene>
    <name evidence="7" type="ORF">KEG57_41585</name>
</gene>
<proteinExistence type="predicted"/>
<dbReference type="PANTHER" id="PTHR43557:SF2">
    <property type="entry name" value="RIESKE DOMAIN-CONTAINING PROTEIN-RELATED"/>
    <property type="match status" value="1"/>
</dbReference>
<accession>A0A9X3XE88</accession>
<dbReference type="InterPro" id="IPR050446">
    <property type="entry name" value="FAD-oxidoreductase/Apoptosis"/>
</dbReference>
<dbReference type="GO" id="GO:0016651">
    <property type="term" value="F:oxidoreductase activity, acting on NAD(P)H"/>
    <property type="evidence" value="ECO:0007669"/>
    <property type="project" value="TreeGrafter"/>
</dbReference>
<dbReference type="InterPro" id="IPR028202">
    <property type="entry name" value="Reductase_C"/>
</dbReference>
<dbReference type="InterPro" id="IPR023753">
    <property type="entry name" value="FAD/NAD-binding_dom"/>
</dbReference>
<dbReference type="InterPro" id="IPR016156">
    <property type="entry name" value="FAD/NAD-linked_Rdtase_dimer_sf"/>
</dbReference>
<evidence type="ECO:0000256" key="3">
    <source>
        <dbReference type="ARBA" id="ARBA00022827"/>
    </source>
</evidence>
<dbReference type="SUPFAM" id="SSF55424">
    <property type="entry name" value="FAD/NAD-linked reductases, dimerisation (C-terminal) domain"/>
    <property type="match status" value="1"/>
</dbReference>
<dbReference type="GO" id="GO:0005737">
    <property type="term" value="C:cytoplasm"/>
    <property type="evidence" value="ECO:0007669"/>
    <property type="project" value="TreeGrafter"/>
</dbReference>
<evidence type="ECO:0000256" key="4">
    <source>
        <dbReference type="ARBA" id="ARBA00023002"/>
    </source>
</evidence>
<keyword evidence="4" id="KW-0560">Oxidoreductase</keyword>
<dbReference type="PANTHER" id="PTHR43557">
    <property type="entry name" value="APOPTOSIS-INDUCING FACTOR 1"/>
    <property type="match status" value="1"/>
</dbReference>
<dbReference type="InterPro" id="IPR036188">
    <property type="entry name" value="FAD/NAD-bd_sf"/>
</dbReference>
<dbReference type="Gene3D" id="3.50.50.60">
    <property type="entry name" value="FAD/NAD(P)-binding domain"/>
    <property type="match status" value="2"/>
</dbReference>
<dbReference type="RefSeq" id="WP_272459543.1">
    <property type="nucleotide sequence ID" value="NZ_JAGTJJ010000046.1"/>
</dbReference>
<evidence type="ECO:0000259" key="5">
    <source>
        <dbReference type="Pfam" id="PF07992"/>
    </source>
</evidence>
<name>A0A9X3XE88_9BACT</name>
<dbReference type="Pfam" id="PF14759">
    <property type="entry name" value="Reductase_C"/>
    <property type="match status" value="1"/>
</dbReference>
<dbReference type="Proteomes" id="UP001151081">
    <property type="component" value="Unassembled WGS sequence"/>
</dbReference>
<sequence>MTTPSSVLVVGASAGGLAVAEALRREGYEGRLSLLGAERHLPYDRPPLSKKVLSGAWKPEQAQLRPESALTKLDVELVLGDAAIRLDVAAREVTTASGRSLRADVVVLATGLEARRLPGQEAWAGVHVLRTVDDTLALRADLLAGPRVVVAGDGVLGTEIAATARGMGLEVTMVGPQSAPLANQLGLQVGGYLAKFHEDQGVKLRLGIGVQELLGAEGRVHGVRLANGEVLPADVVVVAIGSRPAIGWLAGSGLQLADGIVCDSRCQAAAGIYAVGDVARWHHEGLGTGVRLENRTNAVEQAMAVAANILGKDRPYTPVPYFWTDQYDAKIQVHGFVGADAEVAIVEGDPALRQFVALYGSRGKVIGVLGWNMVKQTRQHRQHVVDATAWEAVQKLAIPQ</sequence>
<evidence type="ECO:0000313" key="7">
    <source>
        <dbReference type="EMBL" id="MDC3987033.1"/>
    </source>
</evidence>
<dbReference type="SUPFAM" id="SSF51905">
    <property type="entry name" value="FAD/NAD(P)-binding domain"/>
    <property type="match status" value="2"/>
</dbReference>
<dbReference type="AlphaFoldDB" id="A0A9X3XE88"/>
<evidence type="ECO:0000259" key="6">
    <source>
        <dbReference type="Pfam" id="PF14759"/>
    </source>
</evidence>
<dbReference type="PRINTS" id="PR00368">
    <property type="entry name" value="FADPNR"/>
</dbReference>
<dbReference type="PRINTS" id="PR00411">
    <property type="entry name" value="PNDRDTASEI"/>
</dbReference>
<organism evidence="7 8">
    <name type="scientific">Polyangium jinanense</name>
    <dbReference type="NCBI Taxonomy" id="2829994"/>
    <lineage>
        <taxon>Bacteria</taxon>
        <taxon>Pseudomonadati</taxon>
        <taxon>Myxococcota</taxon>
        <taxon>Polyangia</taxon>
        <taxon>Polyangiales</taxon>
        <taxon>Polyangiaceae</taxon>
        <taxon>Polyangium</taxon>
    </lineage>
</organism>
<comment type="cofactor">
    <cofactor evidence="1">
        <name>FAD</name>
        <dbReference type="ChEBI" id="CHEBI:57692"/>
    </cofactor>
</comment>
<feature type="domain" description="FAD/NAD(P)-binding" evidence="5">
    <location>
        <begin position="6"/>
        <end position="302"/>
    </location>
</feature>
<dbReference type="Gene3D" id="3.30.390.30">
    <property type="match status" value="1"/>
</dbReference>
<keyword evidence="3" id="KW-0274">FAD</keyword>
<evidence type="ECO:0000256" key="2">
    <source>
        <dbReference type="ARBA" id="ARBA00022630"/>
    </source>
</evidence>
<reference evidence="7 8" key="1">
    <citation type="submission" date="2021-04" db="EMBL/GenBank/DDBJ databases">
        <title>Genome analysis of Polyangium sp.</title>
        <authorList>
            <person name="Li Y."/>
            <person name="Wang J."/>
        </authorList>
    </citation>
    <scope>NUCLEOTIDE SEQUENCE [LARGE SCALE GENOMIC DNA]</scope>
    <source>
        <strain evidence="7 8">SDU14</strain>
    </source>
</reference>
<evidence type="ECO:0000313" key="8">
    <source>
        <dbReference type="Proteomes" id="UP001151081"/>
    </source>
</evidence>
<keyword evidence="2" id="KW-0285">Flavoprotein</keyword>
<comment type="caution">
    <text evidence="7">The sequence shown here is derived from an EMBL/GenBank/DDBJ whole genome shotgun (WGS) entry which is preliminary data.</text>
</comment>
<evidence type="ECO:0000256" key="1">
    <source>
        <dbReference type="ARBA" id="ARBA00001974"/>
    </source>
</evidence>
<dbReference type="EMBL" id="JAGTJJ010000046">
    <property type="protein sequence ID" value="MDC3987033.1"/>
    <property type="molecule type" value="Genomic_DNA"/>
</dbReference>
<dbReference type="Pfam" id="PF07992">
    <property type="entry name" value="Pyr_redox_2"/>
    <property type="match status" value="1"/>
</dbReference>